<sequence>MSQLTPMSVRWKSLSLPAVLAIAAISGLITGCNDAVSSEAQSQITPVKLIEVPDLSANPEDRFIAKIEATHRASLSFQVGGKIDVIYVKMGDYVSKGQVIARLDNADYQYARDARQAEFELAKTHFERSQTLVKRKLISADAFEQAETNFKAARVALNQAEIELHHTRIVAPFNGLISLSHAKAHQVVGANQSIVSLIDTNSMDVSFSLPVRYVEQYGLSHLKQAPLSVTMDTHRDTRILASFKEISTRPNTDTNSYTAKVTIKTPPSMNLLTDMTGEVNIPSPEPVRHYRIAETAWITKETHTGHVWRFDPKTQMIHNTEVTLDAAGNVTAGLKRGDFIVQAGGNKLVEGQVVRPWTKEGGI</sequence>
<name>A0ABT7Y069_9VIBR</name>
<reference evidence="3" key="1">
    <citation type="submission" date="2024-05" db="EMBL/GenBank/DDBJ databases">
        <title>Genome Sequences of Four Agar- Degrading Marine Bacteria.</title>
        <authorList>
            <person name="Phillips E.K."/>
            <person name="Shaffer J.C."/>
            <person name="Henson M.W."/>
            <person name="Temperton B."/>
            <person name="Thrash C.J."/>
            <person name="Martin M.O."/>
        </authorList>
    </citation>
    <scope>NUCLEOTIDE SEQUENCE</scope>
    <source>
        <strain evidence="3">EKP203</strain>
    </source>
</reference>
<evidence type="ECO:0000256" key="1">
    <source>
        <dbReference type="ARBA" id="ARBA00009477"/>
    </source>
</evidence>
<protein>
    <submittedName>
        <fullName evidence="3">Efflux RND transporter periplasmic adaptor subunit</fullName>
    </submittedName>
</protein>
<organism evidence="3 4">
    <name type="scientific">Vibrio agarivorans</name>
    <dbReference type="NCBI Taxonomy" id="153622"/>
    <lineage>
        <taxon>Bacteria</taxon>
        <taxon>Pseudomonadati</taxon>
        <taxon>Pseudomonadota</taxon>
        <taxon>Gammaproteobacteria</taxon>
        <taxon>Vibrionales</taxon>
        <taxon>Vibrionaceae</taxon>
        <taxon>Vibrio</taxon>
    </lineage>
</organism>
<dbReference type="Gene3D" id="1.10.287.470">
    <property type="entry name" value="Helix hairpin bin"/>
    <property type="match status" value="1"/>
</dbReference>
<evidence type="ECO:0000313" key="4">
    <source>
        <dbReference type="Proteomes" id="UP001169719"/>
    </source>
</evidence>
<feature type="domain" description="CzcB-like alpha-helical hairpin" evidence="2">
    <location>
        <begin position="114"/>
        <end position="164"/>
    </location>
</feature>
<dbReference type="Gene3D" id="2.40.30.170">
    <property type="match status" value="1"/>
</dbReference>
<dbReference type="Proteomes" id="UP001169719">
    <property type="component" value="Unassembled WGS sequence"/>
</dbReference>
<dbReference type="Gene3D" id="2.40.50.100">
    <property type="match status" value="1"/>
</dbReference>
<evidence type="ECO:0000259" key="2">
    <source>
        <dbReference type="Pfam" id="PF25893"/>
    </source>
</evidence>
<comment type="similarity">
    <text evidence="1">Belongs to the membrane fusion protein (MFP) (TC 8.A.1) family.</text>
</comment>
<gene>
    <name evidence="3" type="ORF">QWJ08_08505</name>
</gene>
<dbReference type="PANTHER" id="PTHR30469:SF20">
    <property type="entry name" value="EFFLUX RND TRANSPORTER PERIPLASMIC ADAPTOR SUBUNIT"/>
    <property type="match status" value="1"/>
</dbReference>
<accession>A0ABT7Y069</accession>
<keyword evidence="4" id="KW-1185">Reference proteome</keyword>
<proteinExistence type="inferred from homology"/>
<dbReference type="EMBL" id="JAUEOZ010000001">
    <property type="protein sequence ID" value="MDN2481432.1"/>
    <property type="molecule type" value="Genomic_DNA"/>
</dbReference>
<comment type="caution">
    <text evidence="3">The sequence shown here is derived from an EMBL/GenBank/DDBJ whole genome shotgun (WGS) entry which is preliminary data.</text>
</comment>
<evidence type="ECO:0000313" key="3">
    <source>
        <dbReference type="EMBL" id="MDN2481432.1"/>
    </source>
</evidence>
<dbReference type="PANTHER" id="PTHR30469">
    <property type="entry name" value="MULTIDRUG RESISTANCE PROTEIN MDTA"/>
    <property type="match status" value="1"/>
</dbReference>
<dbReference type="NCBIfam" id="TIGR01730">
    <property type="entry name" value="RND_mfp"/>
    <property type="match status" value="1"/>
</dbReference>
<dbReference type="Gene3D" id="2.40.420.20">
    <property type="match status" value="1"/>
</dbReference>
<dbReference type="RefSeq" id="WP_289961542.1">
    <property type="nucleotide sequence ID" value="NZ_JAUEOZ010000001.1"/>
</dbReference>
<dbReference type="Pfam" id="PF25893">
    <property type="entry name" value="HH_CzcB"/>
    <property type="match status" value="1"/>
</dbReference>
<dbReference type="SUPFAM" id="SSF111369">
    <property type="entry name" value="HlyD-like secretion proteins"/>
    <property type="match status" value="1"/>
</dbReference>
<dbReference type="InterPro" id="IPR006143">
    <property type="entry name" value="RND_pump_MFP"/>
</dbReference>
<dbReference type="InterPro" id="IPR058648">
    <property type="entry name" value="HH_CzcB-like"/>
</dbReference>